<keyword evidence="3" id="KW-1185">Reference proteome</keyword>
<feature type="compositionally biased region" description="Low complexity" evidence="1">
    <location>
        <begin position="299"/>
        <end position="324"/>
    </location>
</feature>
<name>A0A835TQC6_9CHLO</name>
<accession>A0A835TQC6</accession>
<feature type="region of interest" description="Disordered" evidence="1">
    <location>
        <begin position="286"/>
        <end position="360"/>
    </location>
</feature>
<sequence>MAGVPQRRPGPRPQAVSCSGAGGAHGSSSGCSGARKDRSDGTVGVAGGGDTSDESEGGIQTDPTAHAAALCRVLGLPAPRLMALVGRCPDLFAFSPAALEATLEAVAALTGLQRVVVPQLVAADPGLLLAPDRLKGNMRELGQVLQVPPTEVVNMAAREPAVLALGGAEAAARLEALAAALLLAGRPALPLRHSQLVEAVLAAPGALLAPPPEAIQAQLEVGGGGCYKGSSSGGAVHTAVHTAVQALEAALAPLLPTEELEEVTAQLEPASASAAAAASAAAEAAPLSASPSPSPTAPPASTSSVDGPLPAASPAPSSSSSSSSPPSPWPPAATAAHEHQPPQPHQPPQSQQPQPPQKQHHVLPLRALTAPLVLAKPSLLATPPELVAGRVAHLAAKARISAAQVLLAAPAGPNLLAASSCHIDRHCAAMAASLGTALRFPPPPPPPPSPQAPASATTVDSGHARRQPQRQQQHSGQQRRQLREVEAARAYAADPEAAAAAALVAEPRLLAQHVNAVAAKWQLLAAIGSTSAVWAARLKAATVAERAELLVLPYTHVARLRFLADRDMQDAVDLVAAVRLSDALFHFQFPGFREWLRS</sequence>
<dbReference type="EMBL" id="JAEHOD010000033">
    <property type="protein sequence ID" value="KAG2442130.1"/>
    <property type="molecule type" value="Genomic_DNA"/>
</dbReference>
<dbReference type="Proteomes" id="UP000613740">
    <property type="component" value="Unassembled WGS sequence"/>
</dbReference>
<evidence type="ECO:0000256" key="1">
    <source>
        <dbReference type="SAM" id="MobiDB-lite"/>
    </source>
</evidence>
<dbReference type="PROSITE" id="PS51257">
    <property type="entry name" value="PROKAR_LIPOPROTEIN"/>
    <property type="match status" value="1"/>
</dbReference>
<reference evidence="2" key="1">
    <citation type="journal article" date="2020" name="bioRxiv">
        <title>Comparative genomics of Chlamydomonas.</title>
        <authorList>
            <person name="Craig R.J."/>
            <person name="Hasan A.R."/>
            <person name="Ness R.W."/>
            <person name="Keightley P.D."/>
        </authorList>
    </citation>
    <scope>NUCLEOTIDE SEQUENCE</scope>
    <source>
        <strain evidence="2">CCAP 11/173</strain>
    </source>
</reference>
<comment type="caution">
    <text evidence="2">The sequence shown here is derived from an EMBL/GenBank/DDBJ whole genome shotgun (WGS) entry which is preliminary data.</text>
</comment>
<gene>
    <name evidence="2" type="ORF">HYH02_009618</name>
</gene>
<proteinExistence type="predicted"/>
<dbReference type="OrthoDB" id="549783at2759"/>
<feature type="region of interest" description="Disordered" evidence="1">
    <location>
        <begin position="438"/>
        <end position="487"/>
    </location>
</feature>
<feature type="compositionally biased region" description="Low complexity" evidence="1">
    <location>
        <begin position="1"/>
        <end position="19"/>
    </location>
</feature>
<dbReference type="AlphaFoldDB" id="A0A835TQC6"/>
<protein>
    <submittedName>
        <fullName evidence="2">Uncharacterized protein</fullName>
    </submittedName>
</protein>
<dbReference type="InterPro" id="IPR038538">
    <property type="entry name" value="MTERF_sf"/>
</dbReference>
<evidence type="ECO:0000313" key="2">
    <source>
        <dbReference type="EMBL" id="KAG2442130.1"/>
    </source>
</evidence>
<organism evidence="2 3">
    <name type="scientific">Chlamydomonas schloesseri</name>
    <dbReference type="NCBI Taxonomy" id="2026947"/>
    <lineage>
        <taxon>Eukaryota</taxon>
        <taxon>Viridiplantae</taxon>
        <taxon>Chlorophyta</taxon>
        <taxon>core chlorophytes</taxon>
        <taxon>Chlorophyceae</taxon>
        <taxon>CS clade</taxon>
        <taxon>Chlamydomonadales</taxon>
        <taxon>Chlamydomonadaceae</taxon>
        <taxon>Chlamydomonas</taxon>
    </lineage>
</organism>
<feature type="compositionally biased region" description="Pro residues" evidence="1">
    <location>
        <begin position="440"/>
        <end position="451"/>
    </location>
</feature>
<dbReference type="Gene3D" id="1.25.70.10">
    <property type="entry name" value="Transcription termination factor 3, mitochondrial"/>
    <property type="match status" value="1"/>
</dbReference>
<evidence type="ECO:0000313" key="3">
    <source>
        <dbReference type="Proteomes" id="UP000613740"/>
    </source>
</evidence>
<feature type="region of interest" description="Disordered" evidence="1">
    <location>
        <begin position="1"/>
        <end position="61"/>
    </location>
</feature>
<feature type="compositionally biased region" description="Low complexity" evidence="1">
    <location>
        <begin position="469"/>
        <end position="479"/>
    </location>
</feature>